<dbReference type="InterPro" id="IPR027417">
    <property type="entry name" value="P-loop_NTPase"/>
</dbReference>
<feature type="transmembrane region" description="Helical" evidence="8">
    <location>
        <begin position="257"/>
        <end position="281"/>
    </location>
</feature>
<dbReference type="RefSeq" id="WP_087216157.1">
    <property type="nucleotide sequence ID" value="NZ_NFLC01000035.1"/>
</dbReference>
<keyword evidence="6 8" id="KW-1133">Transmembrane helix</keyword>
<evidence type="ECO:0000313" key="12">
    <source>
        <dbReference type="Proteomes" id="UP000196074"/>
    </source>
</evidence>
<dbReference type="InterPro" id="IPR036640">
    <property type="entry name" value="ABC1_TM_sf"/>
</dbReference>
<evidence type="ECO:0000256" key="4">
    <source>
        <dbReference type="ARBA" id="ARBA00022741"/>
    </source>
</evidence>
<dbReference type="InterPro" id="IPR017871">
    <property type="entry name" value="ABC_transporter-like_CS"/>
</dbReference>
<dbReference type="Gene3D" id="1.20.1560.10">
    <property type="entry name" value="ABC transporter type 1, transmembrane domain"/>
    <property type="match status" value="1"/>
</dbReference>
<feature type="transmembrane region" description="Helical" evidence="8">
    <location>
        <begin position="71"/>
        <end position="98"/>
    </location>
</feature>
<dbReference type="InterPro" id="IPR011527">
    <property type="entry name" value="ABC1_TM_dom"/>
</dbReference>
<feature type="domain" description="ABC transmembrane type-1" evidence="10">
    <location>
        <begin position="35"/>
        <end position="319"/>
    </location>
</feature>
<gene>
    <name evidence="11" type="ORF">B5E88_11430</name>
</gene>
<dbReference type="AlphaFoldDB" id="A0A1Y4QVE8"/>
<feature type="transmembrane region" description="Helical" evidence="8">
    <location>
        <begin position="30"/>
        <end position="51"/>
    </location>
</feature>
<evidence type="ECO:0000256" key="8">
    <source>
        <dbReference type="SAM" id="Phobius"/>
    </source>
</evidence>
<evidence type="ECO:0000256" key="1">
    <source>
        <dbReference type="ARBA" id="ARBA00004651"/>
    </source>
</evidence>
<feature type="transmembrane region" description="Helical" evidence="8">
    <location>
        <begin position="177"/>
        <end position="196"/>
    </location>
</feature>
<evidence type="ECO:0000313" key="11">
    <source>
        <dbReference type="EMBL" id="OUQ08233.1"/>
    </source>
</evidence>
<accession>A0A1Y4QVE8</accession>
<evidence type="ECO:0000256" key="2">
    <source>
        <dbReference type="ARBA" id="ARBA00022448"/>
    </source>
</evidence>
<protein>
    <submittedName>
        <fullName evidence="11">Multidrug ABC transporter ATP-binding protein</fullName>
    </submittedName>
</protein>
<organism evidence="11 12">
    <name type="scientific">Enterococcus cecorum</name>
    <dbReference type="NCBI Taxonomy" id="44008"/>
    <lineage>
        <taxon>Bacteria</taxon>
        <taxon>Bacillati</taxon>
        <taxon>Bacillota</taxon>
        <taxon>Bacilli</taxon>
        <taxon>Lactobacillales</taxon>
        <taxon>Enterococcaceae</taxon>
        <taxon>Enterococcus</taxon>
    </lineage>
</organism>
<evidence type="ECO:0000259" key="9">
    <source>
        <dbReference type="PROSITE" id="PS50893"/>
    </source>
</evidence>
<dbReference type="Gene3D" id="3.40.50.300">
    <property type="entry name" value="P-loop containing nucleotide triphosphate hydrolases"/>
    <property type="match status" value="1"/>
</dbReference>
<comment type="caution">
    <text evidence="11">The sequence shown here is derived from an EMBL/GenBank/DDBJ whole genome shotgun (WGS) entry which is preliminary data.</text>
</comment>
<sequence>MEQQSEWSKSFTLKEQASILKRIFKFARPFAATFFFAVIFSIALAVINVYMPQILQYFMDHYLQTKSATMRILYLFAGLYFATSIIKAFIWFGQWYLYAVASIKTLNRIRVILFEKLQQLGIRYFDQTPAGSIVSRVTNDTETLYDFWNVFMMVLTGILSLVSSFVAMYALDKKIALVNLAFLPLLILIIVTYQRLSSKIYRQMRERLSELNTKLNEYISGMHIIQQFRQENRLKKSFEKTNTKYLRTRYAMIKTNTLLLAPIINFLYAIGLSISLTMFGFQATHTVLEVGMIYAFTTYVQNFFRPMTQVMDSLSTYADGLVAASRILKLMDTQELIPEQNNFADAKITRGKIEFKHVSFSYDGKNQVLKDINFVADENQTVALVGHTGSGKSSIINVLMRFYEFEEGQILIDGRDIRDYTYKELREKIGLVLQDPFMFYGTIADNIRLLNPDITDEEMIHAAKFVQADQFIEELDGDYQAKVIEKGAAYSSGQRQLISFARTVVTNPKILILDEATANIDTETESHIQQGLQNMRQNRTTIAIAHRLSTIRDADLILVLDKGRIVERGNHEELLAKNGLYAQMYALQAIGGAD</sequence>
<dbReference type="EMBL" id="NFLC01000035">
    <property type="protein sequence ID" value="OUQ08233.1"/>
    <property type="molecule type" value="Genomic_DNA"/>
</dbReference>
<dbReference type="Proteomes" id="UP000196074">
    <property type="component" value="Unassembled WGS sequence"/>
</dbReference>
<dbReference type="CDD" id="cd03254">
    <property type="entry name" value="ABCC_Glucan_exporter_like"/>
    <property type="match status" value="1"/>
</dbReference>
<dbReference type="GO" id="GO:0005524">
    <property type="term" value="F:ATP binding"/>
    <property type="evidence" value="ECO:0007669"/>
    <property type="project" value="UniProtKB-KW"/>
</dbReference>
<dbReference type="SUPFAM" id="SSF90123">
    <property type="entry name" value="ABC transporter transmembrane region"/>
    <property type="match status" value="1"/>
</dbReference>
<evidence type="ECO:0000259" key="10">
    <source>
        <dbReference type="PROSITE" id="PS50929"/>
    </source>
</evidence>
<keyword evidence="2" id="KW-0813">Transport</keyword>
<evidence type="ECO:0000256" key="6">
    <source>
        <dbReference type="ARBA" id="ARBA00022989"/>
    </source>
</evidence>
<dbReference type="InterPro" id="IPR003439">
    <property type="entry name" value="ABC_transporter-like_ATP-bd"/>
</dbReference>
<keyword evidence="4" id="KW-0547">Nucleotide-binding</keyword>
<feature type="transmembrane region" description="Helical" evidence="8">
    <location>
        <begin position="150"/>
        <end position="171"/>
    </location>
</feature>
<dbReference type="FunFam" id="3.40.50.300:FF:000287">
    <property type="entry name" value="Multidrug ABC transporter ATP-binding protein"/>
    <property type="match status" value="1"/>
</dbReference>
<dbReference type="Pfam" id="PF00664">
    <property type="entry name" value="ABC_membrane"/>
    <property type="match status" value="1"/>
</dbReference>
<comment type="subcellular location">
    <subcellularLocation>
        <location evidence="1">Cell membrane</location>
        <topology evidence="1">Multi-pass membrane protein</topology>
    </subcellularLocation>
</comment>
<dbReference type="GO" id="GO:0016887">
    <property type="term" value="F:ATP hydrolysis activity"/>
    <property type="evidence" value="ECO:0007669"/>
    <property type="project" value="InterPro"/>
</dbReference>
<keyword evidence="5 11" id="KW-0067">ATP-binding</keyword>
<dbReference type="PROSITE" id="PS00211">
    <property type="entry name" value="ABC_TRANSPORTER_1"/>
    <property type="match status" value="1"/>
</dbReference>
<dbReference type="PROSITE" id="PS50893">
    <property type="entry name" value="ABC_TRANSPORTER_2"/>
    <property type="match status" value="1"/>
</dbReference>
<dbReference type="InterPro" id="IPR003593">
    <property type="entry name" value="AAA+_ATPase"/>
</dbReference>
<dbReference type="CDD" id="cd18544">
    <property type="entry name" value="ABC_6TM_TmrA_like"/>
    <property type="match status" value="1"/>
</dbReference>
<dbReference type="GO" id="GO:0005886">
    <property type="term" value="C:plasma membrane"/>
    <property type="evidence" value="ECO:0007669"/>
    <property type="project" value="UniProtKB-SubCell"/>
</dbReference>
<feature type="domain" description="ABC transporter" evidence="9">
    <location>
        <begin position="353"/>
        <end position="587"/>
    </location>
</feature>
<dbReference type="PROSITE" id="PS50929">
    <property type="entry name" value="ABC_TM1F"/>
    <property type="match status" value="1"/>
</dbReference>
<dbReference type="SUPFAM" id="SSF52540">
    <property type="entry name" value="P-loop containing nucleoside triphosphate hydrolases"/>
    <property type="match status" value="1"/>
</dbReference>
<dbReference type="PANTHER" id="PTHR43394:SF1">
    <property type="entry name" value="ATP-BINDING CASSETTE SUB-FAMILY B MEMBER 10, MITOCHONDRIAL"/>
    <property type="match status" value="1"/>
</dbReference>
<evidence type="ECO:0000256" key="5">
    <source>
        <dbReference type="ARBA" id="ARBA00022840"/>
    </source>
</evidence>
<dbReference type="SMART" id="SM00382">
    <property type="entry name" value="AAA"/>
    <property type="match status" value="1"/>
</dbReference>
<keyword evidence="3 8" id="KW-0812">Transmembrane</keyword>
<evidence type="ECO:0000256" key="7">
    <source>
        <dbReference type="ARBA" id="ARBA00023136"/>
    </source>
</evidence>
<reference evidence="12" key="1">
    <citation type="submission" date="2017-04" db="EMBL/GenBank/DDBJ databases">
        <title>Function of individual gut microbiota members based on whole genome sequencing of pure cultures obtained from chicken caecum.</title>
        <authorList>
            <person name="Medvecky M."/>
            <person name="Cejkova D."/>
            <person name="Polansky O."/>
            <person name="Karasova D."/>
            <person name="Kubasova T."/>
            <person name="Cizek A."/>
            <person name="Rychlik I."/>
        </authorList>
    </citation>
    <scope>NUCLEOTIDE SEQUENCE [LARGE SCALE GENOMIC DNA]</scope>
    <source>
        <strain evidence="12">An144</strain>
    </source>
</reference>
<evidence type="ECO:0000256" key="3">
    <source>
        <dbReference type="ARBA" id="ARBA00022692"/>
    </source>
</evidence>
<proteinExistence type="predicted"/>
<dbReference type="Pfam" id="PF00005">
    <property type="entry name" value="ABC_tran"/>
    <property type="match status" value="1"/>
</dbReference>
<dbReference type="GO" id="GO:0015421">
    <property type="term" value="F:ABC-type oligopeptide transporter activity"/>
    <property type="evidence" value="ECO:0007669"/>
    <property type="project" value="TreeGrafter"/>
</dbReference>
<keyword evidence="7 8" id="KW-0472">Membrane</keyword>
<dbReference type="InterPro" id="IPR039421">
    <property type="entry name" value="Type_1_exporter"/>
</dbReference>
<name>A0A1Y4QVE8_9ENTE</name>
<dbReference type="PANTHER" id="PTHR43394">
    <property type="entry name" value="ATP-DEPENDENT PERMEASE MDL1, MITOCHONDRIAL"/>
    <property type="match status" value="1"/>
</dbReference>